<sequence length="120" mass="13422">MADRWPPHALLGYELAVICTSPIVTSLYPIFSSIPLALSISSTVSAVERKIHRPTSDLGPSATQKLKPIVSYKPMDFLSNFPYGTISNTYTHHSPYRRETVPTILLLLDYVEDFEPGFHS</sequence>
<evidence type="ECO:0000313" key="2">
    <source>
        <dbReference type="Proteomes" id="UP000233551"/>
    </source>
</evidence>
<dbReference type="AlphaFoldDB" id="A0A2I0L760"/>
<comment type="caution">
    <text evidence="1">The sequence shown here is derived from an EMBL/GenBank/DDBJ whole genome shotgun (WGS) entry which is preliminary data.</text>
</comment>
<reference evidence="1 2" key="1">
    <citation type="submission" date="2017-11" db="EMBL/GenBank/DDBJ databases">
        <title>De-novo sequencing of pomegranate (Punica granatum L.) genome.</title>
        <authorList>
            <person name="Akparov Z."/>
            <person name="Amiraslanov A."/>
            <person name="Hajiyeva S."/>
            <person name="Abbasov M."/>
            <person name="Kaur K."/>
            <person name="Hamwieh A."/>
            <person name="Solovyev V."/>
            <person name="Salamov A."/>
            <person name="Braich B."/>
            <person name="Kosarev P."/>
            <person name="Mahmoud A."/>
            <person name="Hajiyev E."/>
            <person name="Babayeva S."/>
            <person name="Izzatullayeva V."/>
            <person name="Mammadov A."/>
            <person name="Mammadov A."/>
            <person name="Sharifova S."/>
            <person name="Ojaghi J."/>
            <person name="Eynullazada K."/>
            <person name="Bayramov B."/>
            <person name="Abdulazimova A."/>
            <person name="Shahmuradov I."/>
        </authorList>
    </citation>
    <scope>NUCLEOTIDE SEQUENCE [LARGE SCALE GENOMIC DNA]</scope>
    <source>
        <strain evidence="2">cv. AG2017</strain>
        <tissue evidence="1">Leaf</tissue>
    </source>
</reference>
<dbReference type="Proteomes" id="UP000233551">
    <property type="component" value="Unassembled WGS sequence"/>
</dbReference>
<protein>
    <submittedName>
        <fullName evidence="1">Uncharacterized protein</fullName>
    </submittedName>
</protein>
<organism evidence="1 2">
    <name type="scientific">Punica granatum</name>
    <name type="common">Pomegranate</name>
    <dbReference type="NCBI Taxonomy" id="22663"/>
    <lineage>
        <taxon>Eukaryota</taxon>
        <taxon>Viridiplantae</taxon>
        <taxon>Streptophyta</taxon>
        <taxon>Embryophyta</taxon>
        <taxon>Tracheophyta</taxon>
        <taxon>Spermatophyta</taxon>
        <taxon>Magnoliopsida</taxon>
        <taxon>eudicotyledons</taxon>
        <taxon>Gunneridae</taxon>
        <taxon>Pentapetalae</taxon>
        <taxon>rosids</taxon>
        <taxon>malvids</taxon>
        <taxon>Myrtales</taxon>
        <taxon>Lythraceae</taxon>
        <taxon>Punica</taxon>
    </lineage>
</organism>
<keyword evidence="2" id="KW-1185">Reference proteome</keyword>
<dbReference type="EMBL" id="PGOL01000113">
    <property type="protein sequence ID" value="PKI76545.1"/>
    <property type="molecule type" value="Genomic_DNA"/>
</dbReference>
<proteinExistence type="predicted"/>
<name>A0A2I0L760_PUNGR</name>
<evidence type="ECO:0000313" key="1">
    <source>
        <dbReference type="EMBL" id="PKI76545.1"/>
    </source>
</evidence>
<accession>A0A2I0L760</accession>
<gene>
    <name evidence="1" type="ORF">CRG98_003096</name>
</gene>